<evidence type="ECO:0000313" key="2">
    <source>
        <dbReference type="Proteomes" id="UP000037020"/>
    </source>
</evidence>
<gene>
    <name evidence="1" type="ORF">ADK38_46260</name>
</gene>
<comment type="caution">
    <text evidence="1">The sequence shown here is derived from an EMBL/GenBank/DDBJ whole genome shotgun (WGS) entry which is preliminary data.</text>
</comment>
<proteinExistence type="predicted"/>
<dbReference type="EMBL" id="LGUT01004590">
    <property type="protein sequence ID" value="KOG44383.1"/>
    <property type="molecule type" value="Genomic_DNA"/>
</dbReference>
<keyword evidence="2" id="KW-1185">Reference proteome</keyword>
<dbReference type="Proteomes" id="UP000037020">
    <property type="component" value="Unassembled WGS sequence"/>
</dbReference>
<accession>A0ABR5IRE1</accession>
<evidence type="ECO:0000313" key="1">
    <source>
        <dbReference type="EMBL" id="KOG44383.1"/>
    </source>
</evidence>
<sequence>MRLTAARPRSRASVALGVARQESGIAALRTSPLAGAAWAGTAPPAATAAPQTAAITARLNIPMLLTMPFMAREASRRLTCPSMGGRARPARATGPPRCPLVPTGYWYQQIFTFR</sequence>
<organism evidence="1 2">
    <name type="scientific">Streptomyces varsoviensis</name>
    <dbReference type="NCBI Taxonomy" id="67373"/>
    <lineage>
        <taxon>Bacteria</taxon>
        <taxon>Bacillati</taxon>
        <taxon>Actinomycetota</taxon>
        <taxon>Actinomycetes</taxon>
        <taxon>Kitasatosporales</taxon>
        <taxon>Streptomycetaceae</taxon>
        <taxon>Streptomyces</taxon>
    </lineage>
</organism>
<reference evidence="1 2" key="1">
    <citation type="submission" date="2015-07" db="EMBL/GenBank/DDBJ databases">
        <authorList>
            <person name="Ju K.-S."/>
            <person name="Doroghazi J.R."/>
            <person name="Metcalf W.W."/>
        </authorList>
    </citation>
    <scope>NUCLEOTIDE SEQUENCE [LARGE SCALE GENOMIC DNA]</scope>
    <source>
        <strain evidence="1 2">NRRL B-3589</strain>
    </source>
</reference>
<protein>
    <submittedName>
        <fullName evidence="1">Uncharacterized protein</fullName>
    </submittedName>
</protein>
<name>A0ABR5IRE1_9ACTN</name>